<dbReference type="Proteomes" id="UP000474957">
    <property type="component" value="Unassembled WGS sequence"/>
</dbReference>
<dbReference type="EMBL" id="WIND01000009">
    <property type="protein sequence ID" value="MSU90382.1"/>
    <property type="molecule type" value="Genomic_DNA"/>
</dbReference>
<dbReference type="SUPFAM" id="SSF110849">
    <property type="entry name" value="ParB/Sulfiredoxin"/>
    <property type="match status" value="1"/>
</dbReference>
<protein>
    <submittedName>
        <fullName evidence="3">Chromosome partitioning protein ParB</fullName>
    </submittedName>
</protein>
<dbReference type="InterPro" id="IPR036086">
    <property type="entry name" value="ParB/Sulfiredoxin_sf"/>
</dbReference>
<sequence>MLPVPRKGPAMTHAITLIPLASIDDHALTRDRPEPDPGELRQLRHAIFTGGLRQPIEVFALAEGGSHAYGLLAGYRRITACRELLAEGRTGTDRIAAFVRTPRDAAEGYRAMIEENEIRARPTPWERAMIAVEAHCQNLFASIDEAVTGLCKDASPTRRSRIRAVARVIEHPGEVLHHGRALSLTRCLRIAARCAKGFAGVMYAAPQTLARRNAGREREALRPCVVAAEALLRDRPTPPSPTPAARAASPTSSPTWCCAANAALTGPA</sequence>
<evidence type="ECO:0000256" key="1">
    <source>
        <dbReference type="SAM" id="MobiDB-lite"/>
    </source>
</evidence>
<reference evidence="3 4" key="1">
    <citation type="submission" date="2019-10" db="EMBL/GenBank/DDBJ databases">
        <title>Cognatihalovulum marinum gen. nov. sp. nov., a new member of the family Rhodobacteraceae isolated from deep seawater of the Northwest Indian Ocean.</title>
        <authorList>
            <person name="Ruan C."/>
            <person name="Wang J."/>
            <person name="Zheng X."/>
            <person name="Song L."/>
            <person name="Zhu Y."/>
            <person name="Huang Y."/>
            <person name="Lu Z."/>
            <person name="Du W."/>
            <person name="Huang L."/>
            <person name="Dai X."/>
        </authorList>
    </citation>
    <scope>NUCLEOTIDE SEQUENCE [LARGE SCALE GENOMIC DNA]</scope>
    <source>
        <strain evidence="3 4">2CG4</strain>
    </source>
</reference>
<dbReference type="Pfam" id="PF02195">
    <property type="entry name" value="ParB_N"/>
    <property type="match status" value="1"/>
</dbReference>
<proteinExistence type="predicted"/>
<gene>
    <name evidence="3" type="ORF">GE300_12265</name>
</gene>
<organism evidence="3 4">
    <name type="scientific">Halovulum marinum</name>
    <dbReference type="NCBI Taxonomy" id="2662447"/>
    <lineage>
        <taxon>Bacteria</taxon>
        <taxon>Pseudomonadati</taxon>
        <taxon>Pseudomonadota</taxon>
        <taxon>Alphaproteobacteria</taxon>
        <taxon>Rhodobacterales</taxon>
        <taxon>Paracoccaceae</taxon>
        <taxon>Halovulum</taxon>
    </lineage>
</organism>
<dbReference type="InterPro" id="IPR003115">
    <property type="entry name" value="ParB_N"/>
</dbReference>
<feature type="region of interest" description="Disordered" evidence="1">
    <location>
        <begin position="232"/>
        <end position="253"/>
    </location>
</feature>
<name>A0A6L5Z2Z9_9RHOB</name>
<evidence type="ECO:0000259" key="2">
    <source>
        <dbReference type="SMART" id="SM00470"/>
    </source>
</evidence>
<dbReference type="SMART" id="SM00470">
    <property type="entry name" value="ParB"/>
    <property type="match status" value="1"/>
</dbReference>
<feature type="compositionally biased region" description="Low complexity" evidence="1">
    <location>
        <begin position="243"/>
        <end position="253"/>
    </location>
</feature>
<evidence type="ECO:0000313" key="3">
    <source>
        <dbReference type="EMBL" id="MSU90382.1"/>
    </source>
</evidence>
<dbReference type="Gene3D" id="3.90.1530.30">
    <property type="match status" value="1"/>
</dbReference>
<comment type="caution">
    <text evidence="3">The sequence shown here is derived from an EMBL/GenBank/DDBJ whole genome shotgun (WGS) entry which is preliminary data.</text>
</comment>
<accession>A0A6L5Z2Z9</accession>
<evidence type="ECO:0000313" key="4">
    <source>
        <dbReference type="Proteomes" id="UP000474957"/>
    </source>
</evidence>
<feature type="domain" description="ParB-like N-terminal" evidence="2">
    <location>
        <begin position="16"/>
        <end position="117"/>
    </location>
</feature>
<dbReference type="AlphaFoldDB" id="A0A6L5Z2Z9"/>
<keyword evidence="4" id="KW-1185">Reference proteome</keyword>